<dbReference type="AlphaFoldDB" id="A0A3S5Y586"/>
<dbReference type="RefSeq" id="WP_013415483.1">
    <property type="nucleotide sequence ID" value="NC_014659.1"/>
</dbReference>
<proteinExistence type="predicted"/>
<evidence type="ECO:0000313" key="2">
    <source>
        <dbReference type="Proteomes" id="UP000006892"/>
    </source>
</evidence>
<name>A0A3S5Y586_RHOH1</name>
<evidence type="ECO:0000313" key="1">
    <source>
        <dbReference type="EMBL" id="CBH47641.1"/>
    </source>
</evidence>
<dbReference type="EMBL" id="FN563149">
    <property type="protein sequence ID" value="CBH47641.1"/>
    <property type="molecule type" value="Genomic_DNA"/>
</dbReference>
<dbReference type="Proteomes" id="UP001154400">
    <property type="component" value="Chromosome"/>
</dbReference>
<dbReference type="KEGG" id="req:REQ_15640"/>
<sequence length="87" mass="9565">MSSPDQFGWQQPPITPMTAEERIEADDWVEQDLLTRDLASERLDAVVTQATAELAYLETSGASAEAIDLVRRRIAAAAASRKFVEEG</sequence>
<organism evidence="1">
    <name type="scientific">Rhodococcus hoagii (strain 103S)</name>
    <name type="common">Rhodococcus equi</name>
    <dbReference type="NCBI Taxonomy" id="685727"/>
    <lineage>
        <taxon>Bacteria</taxon>
        <taxon>Bacillati</taxon>
        <taxon>Actinomycetota</taxon>
        <taxon>Actinomycetes</taxon>
        <taxon>Mycobacteriales</taxon>
        <taxon>Nocardiaceae</taxon>
        <taxon>Prescottella</taxon>
    </lineage>
</organism>
<accession>A0A3S5Y586</accession>
<reference evidence="1" key="1">
    <citation type="journal article" date="2010" name="PLoS Genet.">
        <title>The genome of a pathogenic rhodococcus: cooptive virulence underpinned by key gene acquisitions.</title>
        <authorList>
            <person name="Letek M."/>
            <person name="Gonzalez P."/>
            <person name="Macarthur I."/>
            <person name="Rodriguez H."/>
            <person name="Freeman T.C."/>
            <person name="Valero-Rello A."/>
            <person name="Blanco M."/>
            <person name="Buckley T."/>
            <person name="Cherevach I."/>
            <person name="Fahey R."/>
            <person name="Hapeshi A."/>
            <person name="Holdstock J."/>
            <person name="Leadon D."/>
            <person name="Navas J."/>
            <person name="Ocampo A."/>
            <person name="Quail M.A."/>
            <person name="Sanders M."/>
            <person name="Scortti M.M."/>
            <person name="Prescott J.F."/>
            <person name="Fogarty U."/>
            <person name="Meijer W.G."/>
            <person name="Parkhill J."/>
            <person name="Bentley S.D."/>
            <person name="Vazquez-Boland J.A."/>
        </authorList>
    </citation>
    <scope>NUCLEOTIDE SEQUENCE [LARGE SCALE GENOMIC DNA]</scope>
    <source>
        <strain evidence="1 2">103S</strain>
    </source>
</reference>
<gene>
    <name evidence="1" type="ordered locus">REQ_15640</name>
</gene>
<protein>
    <submittedName>
        <fullName evidence="1">Uncharacterized protein</fullName>
    </submittedName>
</protein>